<dbReference type="EMBL" id="RWKW01000007">
    <property type="protein sequence ID" value="RST87937.1"/>
    <property type="molecule type" value="Genomic_DNA"/>
</dbReference>
<dbReference type="Proteomes" id="UP000278398">
    <property type="component" value="Unassembled WGS sequence"/>
</dbReference>
<protein>
    <submittedName>
        <fullName evidence="3">Uncharacterized protein</fullName>
    </submittedName>
</protein>
<organism evidence="3 4">
    <name type="scientific">Aquibium carbonis</name>
    <dbReference type="NCBI Taxonomy" id="2495581"/>
    <lineage>
        <taxon>Bacteria</taxon>
        <taxon>Pseudomonadati</taxon>
        <taxon>Pseudomonadota</taxon>
        <taxon>Alphaproteobacteria</taxon>
        <taxon>Hyphomicrobiales</taxon>
        <taxon>Phyllobacteriaceae</taxon>
        <taxon>Aquibium</taxon>
    </lineage>
</organism>
<dbReference type="OrthoDB" id="9963703at2"/>
<reference evidence="3 4" key="1">
    <citation type="submission" date="2018-12" db="EMBL/GenBank/DDBJ databases">
        <title>Mesorhizobium carbonis sp. nov., isolated from coal mine water.</title>
        <authorList>
            <person name="Xin W."/>
            <person name="Xu Z."/>
            <person name="Xiang F."/>
            <person name="Zhang J."/>
            <person name="Xi L."/>
            <person name="Liu J."/>
        </authorList>
    </citation>
    <scope>NUCLEOTIDE SEQUENCE [LARGE SCALE GENOMIC DNA]</scope>
    <source>
        <strain evidence="3 4">B2.3</strain>
    </source>
</reference>
<keyword evidence="2" id="KW-0812">Transmembrane</keyword>
<keyword evidence="2" id="KW-0472">Membrane</keyword>
<proteinExistence type="predicted"/>
<name>A0A429Z2K9_9HYPH</name>
<evidence type="ECO:0000256" key="2">
    <source>
        <dbReference type="SAM" id="Phobius"/>
    </source>
</evidence>
<evidence type="ECO:0000256" key="1">
    <source>
        <dbReference type="SAM" id="MobiDB-lite"/>
    </source>
</evidence>
<feature type="transmembrane region" description="Helical" evidence="2">
    <location>
        <begin position="6"/>
        <end position="28"/>
    </location>
</feature>
<dbReference type="RefSeq" id="WP_126697965.1">
    <property type="nucleotide sequence ID" value="NZ_RWKW01000007.1"/>
</dbReference>
<keyword evidence="2" id="KW-1133">Transmembrane helix</keyword>
<keyword evidence="4" id="KW-1185">Reference proteome</keyword>
<gene>
    <name evidence="3" type="ORF">EJC49_02920</name>
</gene>
<evidence type="ECO:0000313" key="3">
    <source>
        <dbReference type="EMBL" id="RST87937.1"/>
    </source>
</evidence>
<dbReference type="AlphaFoldDB" id="A0A429Z2K9"/>
<sequence length="60" mass="6174">MNAGWVNFLALVAAVAIIGGAVAIFRLAATRPAGRKVAGPTSPSKTARRKVNPKTGDLFP</sequence>
<feature type="region of interest" description="Disordered" evidence="1">
    <location>
        <begin position="33"/>
        <end position="60"/>
    </location>
</feature>
<comment type="caution">
    <text evidence="3">The sequence shown here is derived from an EMBL/GenBank/DDBJ whole genome shotgun (WGS) entry which is preliminary data.</text>
</comment>
<evidence type="ECO:0000313" key="4">
    <source>
        <dbReference type="Proteomes" id="UP000278398"/>
    </source>
</evidence>
<accession>A0A429Z2K9</accession>